<protein>
    <submittedName>
        <fullName evidence="2">Uncharacterized protein</fullName>
    </submittedName>
</protein>
<proteinExistence type="predicted"/>
<organism evidence="2 3">
    <name type="scientific">Paenibacillus qinlingensis</name>
    <dbReference type="NCBI Taxonomy" id="1837343"/>
    <lineage>
        <taxon>Bacteria</taxon>
        <taxon>Bacillati</taxon>
        <taxon>Bacillota</taxon>
        <taxon>Bacilli</taxon>
        <taxon>Bacillales</taxon>
        <taxon>Paenibacillaceae</taxon>
        <taxon>Paenibacillus</taxon>
    </lineage>
</organism>
<reference evidence="2 3" key="1">
    <citation type="submission" date="2023-07" db="EMBL/GenBank/DDBJ databases">
        <title>Sorghum-associated microbial communities from plants grown in Nebraska, USA.</title>
        <authorList>
            <person name="Schachtman D."/>
        </authorList>
    </citation>
    <scope>NUCLEOTIDE SEQUENCE [LARGE SCALE GENOMIC DNA]</scope>
    <source>
        <strain evidence="2 3">CC258</strain>
    </source>
</reference>
<name>A0ABU1NRL3_9BACL</name>
<dbReference type="EMBL" id="JAVDSB010000001">
    <property type="protein sequence ID" value="MDR6550125.1"/>
    <property type="molecule type" value="Genomic_DNA"/>
</dbReference>
<evidence type="ECO:0000313" key="2">
    <source>
        <dbReference type="EMBL" id="MDR6550125.1"/>
    </source>
</evidence>
<evidence type="ECO:0000256" key="1">
    <source>
        <dbReference type="SAM" id="Phobius"/>
    </source>
</evidence>
<gene>
    <name evidence="2" type="ORF">J2736_001308</name>
</gene>
<feature type="transmembrane region" description="Helical" evidence="1">
    <location>
        <begin position="7"/>
        <end position="32"/>
    </location>
</feature>
<sequence length="198" mass="22397">MRVKKLIYMTALLMVTFVSIVVLWATGLMGLWTEGIAFIANNTTEFTSRNSQVIDGKYVLQVDLSDLESNIGKVIYKDNEHKIYVSWLQSRRVGEYDLGFRSIGTYSLSGASLISGIHHETINDHAFTYSMSAKMTVKYEDKTYHATESGQCGLNFKDGDCFSFNIYLSTEPKGEPIKDAGIVEVMITDLYKNIWLKK</sequence>
<keyword evidence="1" id="KW-1133">Transmembrane helix</keyword>
<dbReference type="RefSeq" id="WP_310224523.1">
    <property type="nucleotide sequence ID" value="NZ_JAVDSB010000001.1"/>
</dbReference>
<evidence type="ECO:0000313" key="3">
    <source>
        <dbReference type="Proteomes" id="UP001267290"/>
    </source>
</evidence>
<dbReference type="Proteomes" id="UP001267290">
    <property type="component" value="Unassembled WGS sequence"/>
</dbReference>
<keyword evidence="1" id="KW-0812">Transmembrane</keyword>
<comment type="caution">
    <text evidence="2">The sequence shown here is derived from an EMBL/GenBank/DDBJ whole genome shotgun (WGS) entry which is preliminary data.</text>
</comment>
<accession>A0ABU1NRL3</accession>
<keyword evidence="3" id="KW-1185">Reference proteome</keyword>
<keyword evidence="1" id="KW-0472">Membrane</keyword>